<dbReference type="InterPro" id="IPR054613">
    <property type="entry name" value="Peptidase_S78_dom"/>
</dbReference>
<evidence type="ECO:0000259" key="4">
    <source>
        <dbReference type="Pfam" id="PF04586"/>
    </source>
</evidence>
<dbReference type="RefSeq" id="WP_107395064.1">
    <property type="nucleotide sequence ID" value="NZ_PHHF01000049.1"/>
</dbReference>
<name>A0A2T4HVS7_9SPHN</name>
<dbReference type="InterPro" id="IPR006433">
    <property type="entry name" value="Prohead_protease"/>
</dbReference>
<evidence type="ECO:0000313" key="5">
    <source>
        <dbReference type="EMBL" id="PTD19909.1"/>
    </source>
</evidence>
<feature type="domain" description="Prohead serine protease" evidence="4">
    <location>
        <begin position="18"/>
        <end position="164"/>
    </location>
</feature>
<gene>
    <name evidence="5" type="ORF">CV103_12020</name>
</gene>
<dbReference type="GO" id="GO:0006508">
    <property type="term" value="P:proteolysis"/>
    <property type="evidence" value="ECO:0007669"/>
    <property type="project" value="UniProtKB-KW"/>
</dbReference>
<reference evidence="5 6" key="1">
    <citation type="submission" date="2017-11" db="EMBL/GenBank/DDBJ databases">
        <title>Sphingomonas oleivorans sp. nov., isolated from oil-contaminated soil.</title>
        <authorList>
            <person name="Wang L."/>
            <person name="Chen L."/>
        </authorList>
    </citation>
    <scope>NUCLEOTIDE SEQUENCE [LARGE SCALE GENOMIC DNA]</scope>
    <source>
        <strain evidence="5 6">K101</strain>
    </source>
</reference>
<keyword evidence="6" id="KW-1185">Reference proteome</keyword>
<dbReference type="GO" id="GO:0008233">
    <property type="term" value="F:peptidase activity"/>
    <property type="evidence" value="ECO:0007669"/>
    <property type="project" value="UniProtKB-KW"/>
</dbReference>
<protein>
    <submittedName>
        <fullName evidence="5">HK97 family phage prohead protease</fullName>
    </submittedName>
</protein>
<dbReference type="NCBIfam" id="TIGR01543">
    <property type="entry name" value="proheadase_HK97"/>
    <property type="match status" value="1"/>
</dbReference>
<proteinExistence type="predicted"/>
<keyword evidence="3" id="KW-0378">Hydrolase</keyword>
<evidence type="ECO:0000256" key="1">
    <source>
        <dbReference type="ARBA" id="ARBA00022612"/>
    </source>
</evidence>
<evidence type="ECO:0000256" key="2">
    <source>
        <dbReference type="ARBA" id="ARBA00022670"/>
    </source>
</evidence>
<organism evidence="5 6">
    <name type="scientific">Edaphosphingomonas fennica</name>
    <dbReference type="NCBI Taxonomy" id="114404"/>
    <lineage>
        <taxon>Bacteria</taxon>
        <taxon>Pseudomonadati</taxon>
        <taxon>Pseudomonadota</taxon>
        <taxon>Alphaproteobacteria</taxon>
        <taxon>Sphingomonadales</taxon>
        <taxon>Rhizorhabdaceae</taxon>
        <taxon>Edaphosphingomonas</taxon>
    </lineage>
</organism>
<sequence length="198" mass="21882">MTMETETRTLSRSPELRATGTGRMLTGYAAVFNSPADIGGAWIETIERGAFTRALEGDIVAIIGHDRNRVIGRTGAGTLRLSEDGKGLRFEIDLPDTTDGRDVAVSVERGDIGGMSFGFSVTRQQWDRTTEPPQRTIQQVELYEITVTAFPAYPDTSVGLRSLDDARKEAAIAAREAKRSHIDRRLRMRAQLDIRSRA</sequence>
<accession>A0A2T4HVS7</accession>
<keyword evidence="1" id="KW-1188">Viral release from host cell</keyword>
<evidence type="ECO:0000313" key="6">
    <source>
        <dbReference type="Proteomes" id="UP000241206"/>
    </source>
</evidence>
<keyword evidence="2 5" id="KW-0645">Protease</keyword>
<dbReference type="Pfam" id="PF04586">
    <property type="entry name" value="Peptidase_S78"/>
    <property type="match status" value="1"/>
</dbReference>
<evidence type="ECO:0000256" key="3">
    <source>
        <dbReference type="ARBA" id="ARBA00022801"/>
    </source>
</evidence>
<dbReference type="AlphaFoldDB" id="A0A2T4HVS7"/>
<dbReference type="Proteomes" id="UP000241206">
    <property type="component" value="Unassembled WGS sequence"/>
</dbReference>
<comment type="caution">
    <text evidence="5">The sequence shown here is derived from an EMBL/GenBank/DDBJ whole genome shotgun (WGS) entry which is preliminary data.</text>
</comment>
<dbReference type="EMBL" id="PHHF01000049">
    <property type="protein sequence ID" value="PTD19909.1"/>
    <property type="molecule type" value="Genomic_DNA"/>
</dbReference>